<dbReference type="CDD" id="cd06795">
    <property type="entry name" value="PDZ3_Dlg1-2-4-like"/>
    <property type="match status" value="1"/>
</dbReference>
<feature type="domain" description="PDZ" evidence="11">
    <location>
        <begin position="294"/>
        <end position="381"/>
    </location>
</feature>
<dbReference type="InterPro" id="IPR036034">
    <property type="entry name" value="PDZ_sf"/>
</dbReference>
<evidence type="ECO:0000259" key="11">
    <source>
        <dbReference type="PROSITE" id="PS50106"/>
    </source>
</evidence>
<evidence type="ECO:0000259" key="10">
    <source>
        <dbReference type="PROSITE" id="PS50052"/>
    </source>
</evidence>
<evidence type="ECO:0000256" key="3">
    <source>
        <dbReference type="ARBA" id="ARBA00022443"/>
    </source>
</evidence>
<dbReference type="InterPro" id="IPR008144">
    <property type="entry name" value="Guanylate_kin-like_dom"/>
</dbReference>
<gene>
    <name evidence="14" type="primary">LOC106460238</name>
</gene>
<dbReference type="PROSITE" id="PS50002">
    <property type="entry name" value="SH3"/>
    <property type="match status" value="1"/>
</dbReference>
<dbReference type="Pfam" id="PF07653">
    <property type="entry name" value="SH3_2"/>
    <property type="match status" value="1"/>
</dbReference>
<accession>A0ABM1SGT4</accession>
<keyword evidence="3 7" id="KW-0728">SH3 domain</keyword>
<dbReference type="InterPro" id="IPR027417">
    <property type="entry name" value="P-loop_NTPase"/>
</dbReference>
<dbReference type="InterPro" id="IPR001478">
    <property type="entry name" value="PDZ"/>
</dbReference>
<protein>
    <submittedName>
        <fullName evidence="14">Disks large homolog 4-like isoform X1</fullName>
    </submittedName>
</protein>
<keyword evidence="4" id="KW-1003">Cell membrane</keyword>
<dbReference type="PROSITE" id="PS50106">
    <property type="entry name" value="PDZ"/>
    <property type="match status" value="3"/>
</dbReference>
<dbReference type="SMART" id="SM00072">
    <property type="entry name" value="GuKc"/>
    <property type="match status" value="1"/>
</dbReference>
<dbReference type="PIRSF" id="PIRSF001741">
    <property type="entry name" value="MAGUK_DLGH"/>
    <property type="match status" value="1"/>
</dbReference>
<dbReference type="InterPro" id="IPR050614">
    <property type="entry name" value="Synaptic_Scaffolding_LAP-MAGUK"/>
</dbReference>
<evidence type="ECO:0000256" key="2">
    <source>
        <dbReference type="ARBA" id="ARBA00007014"/>
    </source>
</evidence>
<dbReference type="Gene3D" id="3.40.50.300">
    <property type="entry name" value="P-loop containing nucleotide triphosphate hydrolases"/>
    <property type="match status" value="1"/>
</dbReference>
<dbReference type="Proteomes" id="UP000694941">
    <property type="component" value="Unplaced"/>
</dbReference>
<dbReference type="SUPFAM" id="SSF50044">
    <property type="entry name" value="SH3-domain"/>
    <property type="match status" value="1"/>
</dbReference>
<dbReference type="InterPro" id="IPR004172">
    <property type="entry name" value="L27_dom"/>
</dbReference>
<feature type="domain" description="L27" evidence="12">
    <location>
        <begin position="26"/>
        <end position="86"/>
    </location>
</feature>
<keyword evidence="13" id="KW-1185">Reference proteome</keyword>
<dbReference type="CDD" id="cd06723">
    <property type="entry name" value="PDZ1_Dlg1-2-4-like"/>
    <property type="match status" value="1"/>
</dbReference>
<dbReference type="SMART" id="SM00326">
    <property type="entry name" value="SH3"/>
    <property type="match status" value="1"/>
</dbReference>
<dbReference type="InterPro" id="IPR001452">
    <property type="entry name" value="SH3_domain"/>
</dbReference>
<evidence type="ECO:0000256" key="6">
    <source>
        <dbReference type="ARBA" id="ARBA00023136"/>
    </source>
</evidence>
<dbReference type="SMART" id="SM00569">
    <property type="entry name" value="L27"/>
    <property type="match status" value="1"/>
</dbReference>
<dbReference type="PANTHER" id="PTHR23119">
    <property type="entry name" value="DISCS LARGE"/>
    <property type="match status" value="1"/>
</dbReference>
<feature type="domain" description="SH3" evidence="9">
    <location>
        <begin position="554"/>
        <end position="624"/>
    </location>
</feature>
<reference evidence="14" key="1">
    <citation type="submission" date="2025-08" db="UniProtKB">
        <authorList>
            <consortium name="RefSeq"/>
        </authorList>
    </citation>
    <scope>IDENTIFICATION</scope>
    <source>
        <tissue evidence="14">Muscle</tissue>
    </source>
</reference>
<keyword evidence="5" id="KW-0677">Repeat</keyword>
<feature type="region of interest" description="Disordered" evidence="8">
    <location>
        <begin position="144"/>
        <end position="185"/>
    </location>
</feature>
<dbReference type="CDD" id="cd11861">
    <property type="entry name" value="SH3_DLG-like"/>
    <property type="match status" value="1"/>
</dbReference>
<dbReference type="Gene3D" id="2.30.42.10">
    <property type="match status" value="3"/>
</dbReference>
<dbReference type="Pfam" id="PF00625">
    <property type="entry name" value="Guanylate_kin"/>
    <property type="match status" value="1"/>
</dbReference>
<evidence type="ECO:0000256" key="1">
    <source>
        <dbReference type="ARBA" id="ARBA00004202"/>
    </source>
</evidence>
<dbReference type="Gene3D" id="3.30.63.10">
    <property type="entry name" value="Guanylate Kinase phosphate binding domain"/>
    <property type="match status" value="1"/>
</dbReference>
<dbReference type="SUPFAM" id="SSF101288">
    <property type="entry name" value="L27 domain"/>
    <property type="match status" value="1"/>
</dbReference>
<dbReference type="InterPro" id="IPR015143">
    <property type="entry name" value="L27_1"/>
</dbReference>
<comment type="similarity">
    <text evidence="2">Belongs to the MAGUK family.</text>
</comment>
<dbReference type="PROSITE" id="PS50052">
    <property type="entry name" value="GUANYLATE_KINASE_2"/>
    <property type="match status" value="1"/>
</dbReference>
<comment type="subcellular location">
    <subcellularLocation>
        <location evidence="1">Cell membrane</location>
        <topology evidence="1">Peripheral membrane protein</topology>
    </subcellularLocation>
</comment>
<feature type="domain" description="Guanylate kinase-like" evidence="10">
    <location>
        <begin position="720"/>
        <end position="895"/>
    </location>
</feature>
<dbReference type="InterPro" id="IPR036028">
    <property type="entry name" value="SH3-like_dom_sf"/>
</dbReference>
<dbReference type="Pfam" id="PF00595">
    <property type="entry name" value="PDZ"/>
    <property type="match status" value="3"/>
</dbReference>
<dbReference type="Pfam" id="PF09058">
    <property type="entry name" value="L27_1"/>
    <property type="match status" value="1"/>
</dbReference>
<dbReference type="SMART" id="SM00228">
    <property type="entry name" value="PDZ"/>
    <property type="match status" value="3"/>
</dbReference>
<dbReference type="PROSITE" id="PS00856">
    <property type="entry name" value="GUANYLATE_KINASE_1"/>
    <property type="match status" value="1"/>
</dbReference>
<dbReference type="PROSITE" id="PS51022">
    <property type="entry name" value="L27"/>
    <property type="match status" value="1"/>
</dbReference>
<sequence length="910" mass="101585">MPVNSVKHVVPWFPHPLHCGYSGFQYLREAHQALELLEEYHHKLTCTQDKQLKNAIERVIKIFKSRLFQALLDIQEFYEVTLLDDKKSIQQKTAETLQIACRWETSSPIIGLNNEKFRYREEDLPPPPTPAELKQISSMDGMVRNKGDISTDYSTDFSDSPKKSNDSWLSQDGDQAHTPLLGGGCDRDVNGDGDWEYEEISLERCGTGLGFSIAGGTDNPHINDDPSIYVTKLIPGGGAAADGRLKVNDIIIKVNDTELLHVPHSAAVEALKRAGNSVHLFVKRRVLHHRHVMEVELVKGNKGLGFSIAGGIGNQHIPGDNGIYITKVMEGGAAYSEGNIHVGDKLVAVGEKNLENVTHEEAVATLKATTDRVVLTIAKSRPSVFINHTIPASASQSLQEQTPGTITPPSSNVSITEYHQEPPPSTCPSKVLTDENITREPRKVMLVKGQSGLGFNIVGGEDGEGIFISFILAGGAADLCGELRRGDQIISVNGIDLRRATHEQAATVLKGAGQNVAMVVQYRPEEYNSFEAKIHDLREQMLNTTTGSLRTSQKRSLYVRALFDYEPSRDSGLPSRGLAFLFGDIIHVINASDDEWWQARIVHPDGEEDGIGIIPSKNRVERRERARLKSVKFQGKCQYNDGKMSLDRKKKNFSFSRKFPFMKSKDNVVDDSSEGETDGLPIQDQLNTSTVSENEFSASRALEDPVLSYEAVTQQEISYTRPVIILGFLKDRINEDLVCEHPDRFGNCVPHTTRPKRDYEVDGRDYHFVESREQMERDIKSHMFTEAGQYNDNLYGTSAKAVQDVAESGKHCVLDVSGNAIKRLQMANLYPIVIFIKPTSVESILEMNKRMTEDQARKTYNGAIKLEHEFAQYFTGIVQGDTPEEIYSRVKRIIQEQSGHVIWIPSKEKL</sequence>
<dbReference type="InterPro" id="IPR036892">
    <property type="entry name" value="L27_dom_sf"/>
</dbReference>
<evidence type="ECO:0000256" key="4">
    <source>
        <dbReference type="ARBA" id="ARBA00022475"/>
    </source>
</evidence>
<proteinExistence type="inferred from homology"/>
<evidence type="ECO:0000256" key="5">
    <source>
        <dbReference type="ARBA" id="ARBA00022737"/>
    </source>
</evidence>
<dbReference type="SUPFAM" id="SSF50156">
    <property type="entry name" value="PDZ domain-like"/>
    <property type="match status" value="3"/>
</dbReference>
<evidence type="ECO:0000256" key="8">
    <source>
        <dbReference type="SAM" id="MobiDB-lite"/>
    </source>
</evidence>
<dbReference type="GeneID" id="106460238"/>
<name>A0ABM1SGT4_LIMPO</name>
<organism evidence="13 14">
    <name type="scientific">Limulus polyphemus</name>
    <name type="common">Atlantic horseshoe crab</name>
    <dbReference type="NCBI Taxonomy" id="6850"/>
    <lineage>
        <taxon>Eukaryota</taxon>
        <taxon>Metazoa</taxon>
        <taxon>Ecdysozoa</taxon>
        <taxon>Arthropoda</taxon>
        <taxon>Chelicerata</taxon>
        <taxon>Merostomata</taxon>
        <taxon>Xiphosura</taxon>
        <taxon>Limulidae</taxon>
        <taxon>Limulus</taxon>
    </lineage>
</organism>
<evidence type="ECO:0000256" key="7">
    <source>
        <dbReference type="PROSITE-ProRule" id="PRU00192"/>
    </source>
</evidence>
<dbReference type="SUPFAM" id="SSF52540">
    <property type="entry name" value="P-loop containing nucleoside triphosphate hydrolases"/>
    <property type="match status" value="1"/>
</dbReference>
<dbReference type="InterPro" id="IPR016313">
    <property type="entry name" value="DLG1-like"/>
</dbReference>
<dbReference type="InterPro" id="IPR020590">
    <property type="entry name" value="Guanylate_kinase_CS"/>
</dbReference>
<keyword evidence="6" id="KW-0472">Membrane</keyword>
<dbReference type="CDD" id="cd06724">
    <property type="entry name" value="PDZ2_Dlg1-2-4-like"/>
    <property type="match status" value="1"/>
</dbReference>
<evidence type="ECO:0000259" key="9">
    <source>
        <dbReference type="PROSITE" id="PS50002"/>
    </source>
</evidence>
<evidence type="ECO:0000259" key="12">
    <source>
        <dbReference type="PROSITE" id="PS51022"/>
    </source>
</evidence>
<evidence type="ECO:0000313" key="14">
    <source>
        <dbReference type="RefSeq" id="XP_022242839.1"/>
    </source>
</evidence>
<evidence type="ECO:0000313" key="13">
    <source>
        <dbReference type="Proteomes" id="UP000694941"/>
    </source>
</evidence>
<dbReference type="PANTHER" id="PTHR23119:SF51">
    <property type="entry name" value="DISKS LARGE 1 TUMOR SUPPRESSOR PROTEIN"/>
    <property type="match status" value="1"/>
</dbReference>
<feature type="domain" description="PDZ" evidence="11">
    <location>
        <begin position="199"/>
        <end position="286"/>
    </location>
</feature>
<dbReference type="InterPro" id="IPR008145">
    <property type="entry name" value="GK/Ca_channel_bsu"/>
</dbReference>
<dbReference type="RefSeq" id="XP_022242839.1">
    <property type="nucleotide sequence ID" value="XM_022387131.1"/>
</dbReference>
<dbReference type="Gene3D" id="1.10.287.470">
    <property type="entry name" value="Helix hairpin bin"/>
    <property type="match status" value="1"/>
</dbReference>
<feature type="domain" description="PDZ" evidence="11">
    <location>
        <begin position="443"/>
        <end position="524"/>
    </location>
</feature>
<dbReference type="Gene3D" id="2.30.30.40">
    <property type="entry name" value="SH3 Domains"/>
    <property type="match status" value="2"/>
</dbReference>